<evidence type="ECO:0000256" key="1">
    <source>
        <dbReference type="SAM" id="SignalP"/>
    </source>
</evidence>
<evidence type="ECO:0000313" key="3">
    <source>
        <dbReference type="Proteomes" id="UP001165667"/>
    </source>
</evidence>
<feature type="signal peptide" evidence="1">
    <location>
        <begin position="1"/>
        <end position="26"/>
    </location>
</feature>
<organism evidence="2 3">
    <name type="scientific">Lichenifustis flavocetrariae</name>
    <dbReference type="NCBI Taxonomy" id="2949735"/>
    <lineage>
        <taxon>Bacteria</taxon>
        <taxon>Pseudomonadati</taxon>
        <taxon>Pseudomonadota</taxon>
        <taxon>Alphaproteobacteria</taxon>
        <taxon>Hyphomicrobiales</taxon>
        <taxon>Lichenihabitantaceae</taxon>
        <taxon>Lichenifustis</taxon>
    </lineage>
</organism>
<proteinExistence type="predicted"/>
<accession>A0AA41YTY6</accession>
<dbReference type="Proteomes" id="UP001165667">
    <property type="component" value="Unassembled WGS sequence"/>
</dbReference>
<protein>
    <submittedName>
        <fullName evidence="2">VPLPA-CTERM sorting domain-containing protein</fullName>
    </submittedName>
</protein>
<reference evidence="2" key="1">
    <citation type="submission" date="2022-05" db="EMBL/GenBank/DDBJ databases">
        <authorList>
            <person name="Pankratov T."/>
        </authorList>
    </citation>
    <scope>NUCLEOTIDE SEQUENCE</scope>
    <source>
        <strain evidence="2">BP6-180914</strain>
    </source>
</reference>
<name>A0AA41YTY6_9HYPH</name>
<keyword evidence="1" id="KW-0732">Signal</keyword>
<feature type="chain" id="PRO_5041213400" evidence="1">
    <location>
        <begin position="27"/>
        <end position="189"/>
    </location>
</feature>
<keyword evidence="3" id="KW-1185">Reference proteome</keyword>
<dbReference type="EMBL" id="JAMOIM010000001">
    <property type="protein sequence ID" value="MCW6506982.1"/>
    <property type="molecule type" value="Genomic_DNA"/>
</dbReference>
<dbReference type="PROSITE" id="PS51257">
    <property type="entry name" value="PROKAR_LIPOPROTEIN"/>
    <property type="match status" value="1"/>
</dbReference>
<sequence>MKKAVLGAAVAAVMACGLMVTTQANATSYRAELDFSGSSEINEPGYDTFGPPFAYTYYFNFMGDPLNFSATNSYGDSIVRIGSNVYPQDQAGLYLWYGEIDGNKQIGVGTSNYYVVGGNIDYESYTYYNYSDGQEETGYAAPQVFYSNATLTISQVPLPASAPLFGSALLTLGCLAYARRRGKVVTPQA</sequence>
<dbReference type="RefSeq" id="WP_282583317.1">
    <property type="nucleotide sequence ID" value="NZ_JAMOIM010000001.1"/>
</dbReference>
<gene>
    <name evidence="2" type="ORF">M8523_02980</name>
</gene>
<dbReference type="AlphaFoldDB" id="A0AA41YTY6"/>
<comment type="caution">
    <text evidence="2">The sequence shown here is derived from an EMBL/GenBank/DDBJ whole genome shotgun (WGS) entry which is preliminary data.</text>
</comment>
<evidence type="ECO:0000313" key="2">
    <source>
        <dbReference type="EMBL" id="MCW6506982.1"/>
    </source>
</evidence>